<name>A0A061FBD3_THECC</name>
<organism evidence="2 3">
    <name type="scientific">Theobroma cacao</name>
    <name type="common">Cacao</name>
    <name type="synonym">Cocoa</name>
    <dbReference type="NCBI Taxonomy" id="3641"/>
    <lineage>
        <taxon>Eukaryota</taxon>
        <taxon>Viridiplantae</taxon>
        <taxon>Streptophyta</taxon>
        <taxon>Embryophyta</taxon>
        <taxon>Tracheophyta</taxon>
        <taxon>Spermatophyta</taxon>
        <taxon>Magnoliopsida</taxon>
        <taxon>eudicotyledons</taxon>
        <taxon>Gunneridae</taxon>
        <taxon>Pentapetalae</taxon>
        <taxon>rosids</taxon>
        <taxon>malvids</taxon>
        <taxon>Malvales</taxon>
        <taxon>Malvaceae</taxon>
        <taxon>Byttnerioideae</taxon>
        <taxon>Theobroma</taxon>
    </lineage>
</organism>
<reference evidence="2 3" key="1">
    <citation type="journal article" date="2013" name="Genome Biol.">
        <title>The genome sequence of the most widely cultivated cacao type and its use to identify candidate genes regulating pod color.</title>
        <authorList>
            <person name="Motamayor J.C."/>
            <person name="Mockaitis K."/>
            <person name="Schmutz J."/>
            <person name="Haiminen N."/>
            <person name="Iii D.L."/>
            <person name="Cornejo O."/>
            <person name="Findley S.D."/>
            <person name="Zheng P."/>
            <person name="Utro F."/>
            <person name="Royaert S."/>
            <person name="Saski C."/>
            <person name="Jenkins J."/>
            <person name="Podicheti R."/>
            <person name="Zhao M."/>
            <person name="Scheffler B.E."/>
            <person name="Stack J.C."/>
            <person name="Feltus F.A."/>
            <person name="Mustiga G.M."/>
            <person name="Amores F."/>
            <person name="Phillips W."/>
            <person name="Marelli J.P."/>
            <person name="May G.D."/>
            <person name="Shapiro H."/>
            <person name="Ma J."/>
            <person name="Bustamante C.D."/>
            <person name="Schnell R.J."/>
            <person name="Main D."/>
            <person name="Gilbert D."/>
            <person name="Parida L."/>
            <person name="Kuhn D.N."/>
        </authorList>
    </citation>
    <scope>NUCLEOTIDE SEQUENCE [LARGE SCALE GENOMIC DNA]</scope>
    <source>
        <strain evidence="3">cv. Matina 1-6</strain>
    </source>
</reference>
<dbReference type="Gene3D" id="2.40.70.10">
    <property type="entry name" value="Acid Proteases"/>
    <property type="match status" value="1"/>
</dbReference>
<keyword evidence="3" id="KW-1185">Reference proteome</keyword>
<evidence type="ECO:0000313" key="3">
    <source>
        <dbReference type="Proteomes" id="UP000026915"/>
    </source>
</evidence>
<dbReference type="EMBL" id="CM001885">
    <property type="protein sequence ID" value="EOY14346.1"/>
    <property type="molecule type" value="Genomic_DNA"/>
</dbReference>
<evidence type="ECO:0000313" key="2">
    <source>
        <dbReference type="EMBL" id="EOY14346.1"/>
    </source>
</evidence>
<evidence type="ECO:0000256" key="1">
    <source>
        <dbReference type="SAM" id="Coils"/>
    </source>
</evidence>
<keyword evidence="1" id="KW-0175">Coiled coil</keyword>
<dbReference type="Gramene" id="EOY14346">
    <property type="protein sequence ID" value="EOY14346"/>
    <property type="gene ID" value="TCM_033736"/>
</dbReference>
<dbReference type="Proteomes" id="UP000026915">
    <property type="component" value="Chromosome 7"/>
</dbReference>
<dbReference type="AlphaFoldDB" id="A0A061FBD3"/>
<gene>
    <name evidence="2" type="ORF">TCM_033736</name>
</gene>
<dbReference type="InterPro" id="IPR021109">
    <property type="entry name" value="Peptidase_aspartic_dom_sf"/>
</dbReference>
<dbReference type="InParanoid" id="A0A061FBD3"/>
<proteinExistence type="predicted"/>
<dbReference type="HOGENOM" id="CLU_1013416_0_0_1"/>
<protein>
    <submittedName>
        <fullName evidence="2">Uncharacterized protein</fullName>
    </submittedName>
</protein>
<accession>A0A061FBD3</accession>
<sequence>MVGWPKEPPRDGWYQSIAISCKTIGCWVSLRSVCEPQCASFAGGDLSGKMITSRSSLPNPVLEGMETRAGQRGKSASLDLIFALNARLSRVEVTVGGMRDCLDVQEEHFDEFNSQDEELKGEVQEIVRKTLEIVIERYAQLESMLDILRHELEELRAELVAVASEEEQQPIEVVKLGSMLLRVVNKAGNRAKGLMFANLIVARQKVKALVDMGASDLFVFEQGVAKLSIKVDSAGGWVKTVNFKRVHTKGIAKGIDVQLGQWHGVEDIEVISMDD</sequence>
<feature type="coiled-coil region" evidence="1">
    <location>
        <begin position="131"/>
        <end position="169"/>
    </location>
</feature>